<gene>
    <name evidence="1" type="ORF">B0J12DRAFT_669693</name>
</gene>
<reference evidence="1 2" key="1">
    <citation type="journal article" date="2021" name="Nat. Commun.">
        <title>Genetic determinants of endophytism in the Arabidopsis root mycobiome.</title>
        <authorList>
            <person name="Mesny F."/>
            <person name="Miyauchi S."/>
            <person name="Thiergart T."/>
            <person name="Pickel B."/>
            <person name="Atanasova L."/>
            <person name="Karlsson M."/>
            <person name="Huettel B."/>
            <person name="Barry K.W."/>
            <person name="Haridas S."/>
            <person name="Chen C."/>
            <person name="Bauer D."/>
            <person name="Andreopoulos W."/>
            <person name="Pangilinan J."/>
            <person name="LaButti K."/>
            <person name="Riley R."/>
            <person name="Lipzen A."/>
            <person name="Clum A."/>
            <person name="Drula E."/>
            <person name="Henrissat B."/>
            <person name="Kohler A."/>
            <person name="Grigoriev I.V."/>
            <person name="Martin F.M."/>
            <person name="Hacquard S."/>
        </authorList>
    </citation>
    <scope>NUCLEOTIDE SEQUENCE [LARGE SCALE GENOMIC DNA]</scope>
    <source>
        <strain evidence="1 2">MPI-SDFR-AT-0080</strain>
    </source>
</reference>
<dbReference type="EMBL" id="JAGTJR010000019">
    <property type="protein sequence ID" value="KAH7045141.1"/>
    <property type="molecule type" value="Genomic_DNA"/>
</dbReference>
<keyword evidence="2" id="KW-1185">Reference proteome</keyword>
<dbReference type="Pfam" id="PF19086">
    <property type="entry name" value="Terpene_syn_C_2"/>
    <property type="match status" value="1"/>
</dbReference>
<dbReference type="InterPro" id="IPR008949">
    <property type="entry name" value="Isoprenoid_synthase_dom_sf"/>
</dbReference>
<dbReference type="Proteomes" id="UP000774617">
    <property type="component" value="Unassembled WGS sequence"/>
</dbReference>
<protein>
    <submittedName>
        <fullName evidence="1">Isoprenoid synthase domain-containing protein</fullName>
    </submittedName>
</protein>
<dbReference type="Gene3D" id="1.10.600.10">
    <property type="entry name" value="Farnesyl Diphosphate Synthase"/>
    <property type="match status" value="1"/>
</dbReference>
<proteinExistence type="predicted"/>
<evidence type="ECO:0000313" key="1">
    <source>
        <dbReference type="EMBL" id="KAH7045141.1"/>
    </source>
</evidence>
<comment type="caution">
    <text evidence="1">The sequence shown here is derived from an EMBL/GenBank/DDBJ whole genome shotgun (WGS) entry which is preliminary data.</text>
</comment>
<accession>A0ABQ8G7V7</accession>
<dbReference type="SUPFAM" id="SSF48576">
    <property type="entry name" value="Terpenoid synthases"/>
    <property type="match status" value="1"/>
</dbReference>
<organism evidence="1 2">
    <name type="scientific">Macrophomina phaseolina</name>
    <dbReference type="NCBI Taxonomy" id="35725"/>
    <lineage>
        <taxon>Eukaryota</taxon>
        <taxon>Fungi</taxon>
        <taxon>Dikarya</taxon>
        <taxon>Ascomycota</taxon>
        <taxon>Pezizomycotina</taxon>
        <taxon>Dothideomycetes</taxon>
        <taxon>Dothideomycetes incertae sedis</taxon>
        <taxon>Botryosphaeriales</taxon>
        <taxon>Botryosphaeriaceae</taxon>
        <taxon>Macrophomina</taxon>
    </lineage>
</organism>
<sequence>MREHIGNLGKLIKRRLRRSGRNQEKKCAPPLNVEYLSYSFSAQTIRLHIPELRAWPAASGATSSEDYLNDHLVWRMYTEPWKDGGEEAMIKASVKEIGIVRNAFPLVPRAEAVLAMAAWFSVLLLVDDLVEDMGTAQAHEALSTSIRILRGSSAAYPDEPEKPVAKVCHAVRSLWARTNYLLDEPAANAMLMDIKACLEGQLEELQYRQLPCSSLSQYARVRRHTIGAMPFLTLVCLELNNHISAKDAKALTALKDLVVSIVFLQNDMVGLEKDLAEGTTMNTFMVMSHSRATSPVPTPGNLLEVASQHNALVSEVLARYRTMFSLQSSDGYRLAAESVISFISTHLIWAKRSKRYTLG</sequence>
<name>A0ABQ8G7V7_9PEZI</name>
<evidence type="ECO:0000313" key="2">
    <source>
        <dbReference type="Proteomes" id="UP000774617"/>
    </source>
</evidence>